<evidence type="ECO:0000313" key="3">
    <source>
        <dbReference type="Proteomes" id="UP001418796"/>
    </source>
</evidence>
<name>A0ABU9VEI6_9BACI</name>
<keyword evidence="3" id="KW-1185">Reference proteome</keyword>
<sequence>MKFFSKLSLTALASLLTIGTLTPYANASTSNDVSMPVQAEETNSDLEEELIEAVDQNIQFDGSTYFIENESELETNLNAEDYEAVVNKVEETNNLLNQITDEELAEAKIEDGVLTFGDSATQSDFSTNEFEAMANRNGIDILWWGYRVYLSDDLTRTTSQLIGAGAGGAAIAAAWMPVFTAPTALVKAIAASLVIVGGGVSGTLVAVNDGNGVYIRFTGLMPAQVIFTGIHPQ</sequence>
<dbReference type="Proteomes" id="UP001418796">
    <property type="component" value="Unassembled WGS sequence"/>
</dbReference>
<evidence type="ECO:0000313" key="2">
    <source>
        <dbReference type="EMBL" id="MEN0642306.1"/>
    </source>
</evidence>
<accession>A0ABU9VEI6</accession>
<organism evidence="2 3">
    <name type="scientific">Alkalicoccobacillus gibsonii</name>
    <dbReference type="NCBI Taxonomy" id="79881"/>
    <lineage>
        <taxon>Bacteria</taxon>
        <taxon>Bacillati</taxon>
        <taxon>Bacillota</taxon>
        <taxon>Bacilli</taxon>
        <taxon>Bacillales</taxon>
        <taxon>Bacillaceae</taxon>
        <taxon>Alkalicoccobacillus</taxon>
    </lineage>
</organism>
<gene>
    <name evidence="2" type="ORF">MKY91_03905</name>
</gene>
<dbReference type="RefSeq" id="WP_343129438.1">
    <property type="nucleotide sequence ID" value="NZ_JBCITK010000001.1"/>
</dbReference>
<feature type="signal peptide" evidence="1">
    <location>
        <begin position="1"/>
        <end position="27"/>
    </location>
</feature>
<feature type="chain" id="PRO_5046750521" description="TMhelix containing protein" evidence="1">
    <location>
        <begin position="28"/>
        <end position="233"/>
    </location>
</feature>
<evidence type="ECO:0008006" key="4">
    <source>
        <dbReference type="Google" id="ProtNLM"/>
    </source>
</evidence>
<evidence type="ECO:0000256" key="1">
    <source>
        <dbReference type="SAM" id="SignalP"/>
    </source>
</evidence>
<protein>
    <recommendedName>
        <fullName evidence="4">TMhelix containing protein</fullName>
    </recommendedName>
</protein>
<comment type="caution">
    <text evidence="2">The sequence shown here is derived from an EMBL/GenBank/DDBJ whole genome shotgun (WGS) entry which is preliminary data.</text>
</comment>
<keyword evidence="1" id="KW-0732">Signal</keyword>
<reference evidence="2 3" key="1">
    <citation type="submission" date="2024-03" db="EMBL/GenBank/DDBJ databases">
        <title>Bacilli Hybrid Assemblies.</title>
        <authorList>
            <person name="Kovac J."/>
        </authorList>
    </citation>
    <scope>NUCLEOTIDE SEQUENCE [LARGE SCALE GENOMIC DNA]</scope>
    <source>
        <strain evidence="2 3">FSL R7-0666</strain>
    </source>
</reference>
<dbReference type="EMBL" id="JBCITK010000001">
    <property type="protein sequence ID" value="MEN0642306.1"/>
    <property type="molecule type" value="Genomic_DNA"/>
</dbReference>
<proteinExistence type="predicted"/>